<evidence type="ECO:0008006" key="2">
    <source>
        <dbReference type="Google" id="ProtNLM"/>
    </source>
</evidence>
<name>A0A699HRG7_TANCI</name>
<dbReference type="EMBL" id="BKCJ010180716">
    <property type="protein sequence ID" value="GEY46367.1"/>
    <property type="molecule type" value="Genomic_DNA"/>
</dbReference>
<dbReference type="AlphaFoldDB" id="A0A699HRG7"/>
<evidence type="ECO:0000313" key="1">
    <source>
        <dbReference type="EMBL" id="GEY46367.1"/>
    </source>
</evidence>
<sequence length="162" mass="18256">MAFESFSPFPILVEDNDSLMEEIDLSFTPDYPMSLGIEEDDYDSEGDILIFKELLINNSLSLPENKSFHFDIPSSSRPPAKPPDGNIGILNVKVMGDVSEHKVPMPRIMSTQLTFVPNQEKSPKLLPYLGHKAFQPSAQCPIIIYEKNTSILDVPLFHFYPP</sequence>
<reference evidence="1" key="1">
    <citation type="journal article" date="2019" name="Sci. Rep.">
        <title>Draft genome of Tanacetum cinerariifolium, the natural source of mosquito coil.</title>
        <authorList>
            <person name="Yamashiro T."/>
            <person name="Shiraishi A."/>
            <person name="Satake H."/>
            <person name="Nakayama K."/>
        </authorList>
    </citation>
    <scope>NUCLEOTIDE SEQUENCE</scope>
</reference>
<organism evidence="1">
    <name type="scientific">Tanacetum cinerariifolium</name>
    <name type="common">Dalmatian daisy</name>
    <name type="synonym">Chrysanthemum cinerariifolium</name>
    <dbReference type="NCBI Taxonomy" id="118510"/>
    <lineage>
        <taxon>Eukaryota</taxon>
        <taxon>Viridiplantae</taxon>
        <taxon>Streptophyta</taxon>
        <taxon>Embryophyta</taxon>
        <taxon>Tracheophyta</taxon>
        <taxon>Spermatophyta</taxon>
        <taxon>Magnoliopsida</taxon>
        <taxon>eudicotyledons</taxon>
        <taxon>Gunneridae</taxon>
        <taxon>Pentapetalae</taxon>
        <taxon>asterids</taxon>
        <taxon>campanulids</taxon>
        <taxon>Asterales</taxon>
        <taxon>Asteraceae</taxon>
        <taxon>Asteroideae</taxon>
        <taxon>Anthemideae</taxon>
        <taxon>Anthemidinae</taxon>
        <taxon>Tanacetum</taxon>
    </lineage>
</organism>
<proteinExistence type="predicted"/>
<comment type="caution">
    <text evidence="1">The sequence shown here is derived from an EMBL/GenBank/DDBJ whole genome shotgun (WGS) entry which is preliminary data.</text>
</comment>
<protein>
    <recommendedName>
        <fullName evidence="2">Reverse transcriptase domain-containing protein</fullName>
    </recommendedName>
</protein>
<gene>
    <name evidence="1" type="ORF">Tci_418341</name>
</gene>
<accession>A0A699HRG7</accession>